<sequence length="683" mass="77028">MALSMFMRFGKLRTVNVVFLLISVQWLMFTETKMTTCKKEFKGVRKFYRKVSGDDGVVICVKNNGKYVWIFRDGSPTLGERFNPAKDCLDIVENVHVAKDGFYWIQLGKNMLLKGWCDTHTDGGGFLLIGMNNNPITWNVPSNNTPVDPMGPPHWSSEFGDVNIQDFAIQISTTDSFKDTKAHWFYRLKPKRNLGNLFGVGSGGCTDVHSGIGNVSYVKDILTETVFRMGLPHKMDSFGSFSYSVGSELSGITDDATAFLGCDNDECCACFGPKDGRNHYCSKKCRAINGGTVLKNQVYVWFWIRTRTPERLWKRCMEFKMKTETGKFETYHIDRNTGTPRKGSCSKQFQTFLNEGTLLVKNKESFNNLPPVPGILSYREDNEKLYVNKGNEWDEIGSEKEIENLTAQVKQLQDNLQDKVYQQVAQIQNLVMHINEQMQNLSKENSHQDVQIQNLERKINAKLQNLTTSASVYGSKSNPGKSCKDILPRNKFAVSGIYWIKPAVNKLFQVYCDMETHGGGWTLVYSYTFTNYNSFTSPSNAVTPRPNWPASDANVPISTTPPLSESSLGAVDWNLWKTIGKEFMIKSNINDWIVCQPNGGSLVTKIEGSMSCQNIKNVATACGGVAPYRVFWYNIGPTLHASSYYYYFDGHTGNSWPTHDPCGKDETDYKKGVSNPGGQIYLR</sequence>
<dbReference type="AlphaFoldDB" id="A0A6S7KQV5"/>
<dbReference type="Proteomes" id="UP001152795">
    <property type="component" value="Unassembled WGS sequence"/>
</dbReference>
<keyword evidence="2" id="KW-0964">Secreted</keyword>
<evidence type="ECO:0000256" key="3">
    <source>
        <dbReference type="ARBA" id="ARBA00022723"/>
    </source>
</evidence>
<evidence type="ECO:0000256" key="1">
    <source>
        <dbReference type="ARBA" id="ARBA00004613"/>
    </source>
</evidence>
<comment type="caution">
    <text evidence="8">The sequence shown here is derived from an EMBL/GenBank/DDBJ whole genome shotgun (WGS) entry which is preliminary data.</text>
</comment>
<dbReference type="SUPFAM" id="SSF56496">
    <property type="entry name" value="Fibrinogen C-terminal domain-like"/>
    <property type="match status" value="2"/>
</dbReference>
<dbReference type="PANTHER" id="PTHR16146:SF46">
    <property type="entry name" value="INTELECTIN-1A-RELATED"/>
    <property type="match status" value="1"/>
</dbReference>
<protein>
    <submittedName>
        <fullName evidence="8">Collagen alpha-2(I) chain-like</fullName>
    </submittedName>
</protein>
<keyword evidence="9" id="KW-1185">Reference proteome</keyword>
<dbReference type="PROSITE" id="PS51406">
    <property type="entry name" value="FIBRINOGEN_C_2"/>
    <property type="match status" value="1"/>
</dbReference>
<dbReference type="PANTHER" id="PTHR16146">
    <property type="entry name" value="INTELECTIN"/>
    <property type="match status" value="1"/>
</dbReference>
<name>A0A6S7KQV5_PARCT</name>
<proteinExistence type="predicted"/>
<organism evidence="8 9">
    <name type="scientific">Paramuricea clavata</name>
    <name type="common">Red gorgonian</name>
    <name type="synonym">Violescent sea-whip</name>
    <dbReference type="NCBI Taxonomy" id="317549"/>
    <lineage>
        <taxon>Eukaryota</taxon>
        <taxon>Metazoa</taxon>
        <taxon>Cnidaria</taxon>
        <taxon>Anthozoa</taxon>
        <taxon>Octocorallia</taxon>
        <taxon>Malacalcyonacea</taxon>
        <taxon>Plexauridae</taxon>
        <taxon>Paramuricea</taxon>
    </lineage>
</organism>
<dbReference type="GO" id="GO:0070492">
    <property type="term" value="F:oligosaccharide binding"/>
    <property type="evidence" value="ECO:0007669"/>
    <property type="project" value="TreeGrafter"/>
</dbReference>
<keyword evidence="6 8" id="KW-0176">Collagen</keyword>
<dbReference type="OrthoDB" id="10422444at2759"/>
<keyword evidence="5" id="KW-0106">Calcium</keyword>
<reference evidence="8" key="1">
    <citation type="submission" date="2020-04" db="EMBL/GenBank/DDBJ databases">
        <authorList>
            <person name="Alioto T."/>
            <person name="Alioto T."/>
            <person name="Gomez Garrido J."/>
        </authorList>
    </citation>
    <scope>NUCLEOTIDE SEQUENCE</scope>
    <source>
        <strain evidence="8">A484AB</strain>
    </source>
</reference>
<dbReference type="GO" id="GO:0005581">
    <property type="term" value="C:collagen trimer"/>
    <property type="evidence" value="ECO:0007669"/>
    <property type="project" value="UniProtKB-KW"/>
</dbReference>
<dbReference type="GO" id="GO:0046872">
    <property type="term" value="F:metal ion binding"/>
    <property type="evidence" value="ECO:0007669"/>
    <property type="project" value="UniProtKB-KW"/>
</dbReference>
<dbReference type="Pfam" id="PF01410">
    <property type="entry name" value="COLFI"/>
    <property type="match status" value="1"/>
</dbReference>
<dbReference type="InterPro" id="IPR000885">
    <property type="entry name" value="Fib_collagen_C"/>
</dbReference>
<dbReference type="Gene3D" id="3.90.215.10">
    <property type="entry name" value="Gamma Fibrinogen, chain A, domain 1"/>
    <property type="match status" value="1"/>
</dbReference>
<dbReference type="InterPro" id="IPR014716">
    <property type="entry name" value="Fibrinogen_a/b/g_C_1"/>
</dbReference>
<evidence type="ECO:0000313" key="9">
    <source>
        <dbReference type="Proteomes" id="UP001152795"/>
    </source>
</evidence>
<evidence type="ECO:0000256" key="7">
    <source>
        <dbReference type="ARBA" id="ARBA00023157"/>
    </source>
</evidence>
<keyword evidence="3" id="KW-0479">Metal-binding</keyword>
<dbReference type="InterPro" id="IPR002181">
    <property type="entry name" value="Fibrinogen_a/b/g_C_dom"/>
</dbReference>
<keyword evidence="4" id="KW-0430">Lectin</keyword>
<evidence type="ECO:0000256" key="4">
    <source>
        <dbReference type="ARBA" id="ARBA00022734"/>
    </source>
</evidence>
<dbReference type="GO" id="GO:0005201">
    <property type="term" value="F:extracellular matrix structural constituent"/>
    <property type="evidence" value="ECO:0007669"/>
    <property type="project" value="InterPro"/>
</dbReference>
<accession>A0A6S7KQV5</accession>
<evidence type="ECO:0000256" key="2">
    <source>
        <dbReference type="ARBA" id="ARBA00022525"/>
    </source>
</evidence>
<evidence type="ECO:0000256" key="6">
    <source>
        <dbReference type="ARBA" id="ARBA00023119"/>
    </source>
</evidence>
<dbReference type="GO" id="GO:0005615">
    <property type="term" value="C:extracellular space"/>
    <property type="evidence" value="ECO:0007669"/>
    <property type="project" value="TreeGrafter"/>
</dbReference>
<dbReference type="EMBL" id="CACRXK020016064">
    <property type="protein sequence ID" value="CAB4029282.1"/>
    <property type="molecule type" value="Genomic_DNA"/>
</dbReference>
<dbReference type="NCBIfam" id="NF040941">
    <property type="entry name" value="GGGWT_bact"/>
    <property type="match status" value="1"/>
</dbReference>
<evidence type="ECO:0000256" key="5">
    <source>
        <dbReference type="ARBA" id="ARBA00022837"/>
    </source>
</evidence>
<comment type="subcellular location">
    <subcellularLocation>
        <location evidence="1">Secreted</location>
    </subcellularLocation>
</comment>
<keyword evidence="7" id="KW-1015">Disulfide bond</keyword>
<dbReference type="InterPro" id="IPR036056">
    <property type="entry name" value="Fibrinogen-like_C"/>
</dbReference>
<evidence type="ECO:0000313" key="8">
    <source>
        <dbReference type="EMBL" id="CAB4029282.1"/>
    </source>
</evidence>
<gene>
    <name evidence="8" type="ORF">PACLA_8A054560</name>
</gene>